<keyword evidence="1" id="KW-0378">Hydrolase</keyword>
<dbReference type="InterPro" id="IPR011969">
    <property type="entry name" value="Clan_AA_Asp_peptidase_C"/>
</dbReference>
<dbReference type="RefSeq" id="WP_345099225.1">
    <property type="nucleotide sequence ID" value="NZ_BAABGS010000021.1"/>
</dbReference>
<organism evidence="4 5">
    <name type="scientific">Chelativorans composti</name>
    <dbReference type="NCBI Taxonomy" id="768533"/>
    <lineage>
        <taxon>Bacteria</taxon>
        <taxon>Pseudomonadati</taxon>
        <taxon>Pseudomonadota</taxon>
        <taxon>Alphaproteobacteria</taxon>
        <taxon>Hyphomicrobiales</taxon>
        <taxon>Phyllobacteriaceae</taxon>
        <taxon>Chelativorans</taxon>
    </lineage>
</organism>
<keyword evidence="2" id="KW-0812">Transmembrane</keyword>
<dbReference type="EMBL" id="JBHUIR010000038">
    <property type="protein sequence ID" value="MFD2260452.1"/>
    <property type="molecule type" value="Genomic_DNA"/>
</dbReference>
<dbReference type="InterPro" id="IPR001995">
    <property type="entry name" value="Peptidase_A2_cat"/>
</dbReference>
<dbReference type="PROSITE" id="PS50175">
    <property type="entry name" value="ASP_PROT_RETROV"/>
    <property type="match status" value="1"/>
</dbReference>
<keyword evidence="5" id="KW-1185">Reference proteome</keyword>
<dbReference type="Gene3D" id="2.40.70.10">
    <property type="entry name" value="Acid Proteases"/>
    <property type="match status" value="1"/>
</dbReference>
<dbReference type="SUPFAM" id="SSF50630">
    <property type="entry name" value="Acid proteases"/>
    <property type="match status" value="1"/>
</dbReference>
<evidence type="ECO:0000259" key="3">
    <source>
        <dbReference type="PROSITE" id="PS50175"/>
    </source>
</evidence>
<feature type="domain" description="Peptidase A2" evidence="3">
    <location>
        <begin position="134"/>
        <end position="214"/>
    </location>
</feature>
<gene>
    <name evidence="4" type="ORF">ACFSMZ_11850</name>
</gene>
<dbReference type="GO" id="GO:0006508">
    <property type="term" value="P:proteolysis"/>
    <property type="evidence" value="ECO:0007669"/>
    <property type="project" value="UniProtKB-KW"/>
</dbReference>
<keyword evidence="4" id="KW-0645">Protease</keyword>
<protein>
    <submittedName>
        <fullName evidence="4">TIGR02281 family clan AA aspartic protease</fullName>
    </submittedName>
</protein>
<dbReference type="GO" id="GO:0008233">
    <property type="term" value="F:peptidase activity"/>
    <property type="evidence" value="ECO:0007669"/>
    <property type="project" value="UniProtKB-KW"/>
</dbReference>
<accession>A0ABW5DH50</accession>
<dbReference type="InterPro" id="IPR021109">
    <property type="entry name" value="Peptidase_aspartic_dom_sf"/>
</dbReference>
<evidence type="ECO:0000313" key="4">
    <source>
        <dbReference type="EMBL" id="MFD2260452.1"/>
    </source>
</evidence>
<feature type="transmembrane region" description="Helical" evidence="2">
    <location>
        <begin position="66"/>
        <end position="84"/>
    </location>
</feature>
<keyword evidence="2" id="KW-0472">Membrane</keyword>
<dbReference type="CDD" id="cd05483">
    <property type="entry name" value="retropepsin_like_bacteria"/>
    <property type="match status" value="1"/>
</dbReference>
<dbReference type="Pfam" id="PF13650">
    <property type="entry name" value="Asp_protease_2"/>
    <property type="match status" value="1"/>
</dbReference>
<reference evidence="5" key="1">
    <citation type="journal article" date="2019" name="Int. J. Syst. Evol. Microbiol.">
        <title>The Global Catalogue of Microorganisms (GCM) 10K type strain sequencing project: providing services to taxonomists for standard genome sequencing and annotation.</title>
        <authorList>
            <consortium name="The Broad Institute Genomics Platform"/>
            <consortium name="The Broad Institute Genome Sequencing Center for Infectious Disease"/>
            <person name="Wu L."/>
            <person name="Ma J."/>
        </authorList>
    </citation>
    <scope>NUCLEOTIDE SEQUENCE [LARGE SCALE GENOMIC DNA]</scope>
    <source>
        <strain evidence="5">KCTC 23707</strain>
    </source>
</reference>
<comment type="caution">
    <text evidence="4">The sequence shown here is derived from an EMBL/GenBank/DDBJ whole genome shotgun (WGS) entry which is preliminary data.</text>
</comment>
<feature type="transmembrane region" description="Helical" evidence="2">
    <location>
        <begin position="35"/>
        <end position="54"/>
    </location>
</feature>
<proteinExistence type="predicted"/>
<dbReference type="InterPro" id="IPR034122">
    <property type="entry name" value="Retropepsin-like_bacterial"/>
</dbReference>
<dbReference type="NCBIfam" id="TIGR02281">
    <property type="entry name" value="clan_AA_DTGA"/>
    <property type="match status" value="1"/>
</dbReference>
<evidence type="ECO:0000256" key="2">
    <source>
        <dbReference type="SAM" id="Phobius"/>
    </source>
</evidence>
<dbReference type="Proteomes" id="UP001597373">
    <property type="component" value="Unassembled WGS sequence"/>
</dbReference>
<name>A0ABW5DH50_9HYPH</name>
<keyword evidence="2" id="KW-1133">Transmembrane helix</keyword>
<evidence type="ECO:0000313" key="5">
    <source>
        <dbReference type="Proteomes" id="UP001597373"/>
    </source>
</evidence>
<sequence length="232" mass="25895">MRLFWIVMSVMAVGLILLIANHDEGFVFGMPDNQFASALYMSLWAAVIAVGILGSRRRMSYMFRDLAYWLLLILILMTGYQYRYELQDLGNRLTAGLIPGSPMSISKDDRISVMLDRSSNGHFEARIEVNDTLVRTLVDTGASLTVLTYEDARRAGIKVRELSFTTPVMTANGRASAARTTVRSLKLGGIERKNVPVMVAERGRLEQSLLGMQFLGSLSSFEMRGSRLILTD</sequence>
<evidence type="ECO:0000256" key="1">
    <source>
        <dbReference type="ARBA" id="ARBA00022801"/>
    </source>
</evidence>